<feature type="transmembrane region" description="Helical" evidence="1">
    <location>
        <begin position="112"/>
        <end position="141"/>
    </location>
</feature>
<keyword evidence="1" id="KW-0812">Transmembrane</keyword>
<evidence type="ECO:0000256" key="1">
    <source>
        <dbReference type="SAM" id="Phobius"/>
    </source>
</evidence>
<protein>
    <submittedName>
        <fullName evidence="2">Uncharacterized protein</fullName>
    </submittedName>
</protein>
<evidence type="ECO:0000313" key="2">
    <source>
        <dbReference type="EMBL" id="MDP0590144.1"/>
    </source>
</evidence>
<feature type="non-terminal residue" evidence="2">
    <location>
        <position position="1"/>
    </location>
</feature>
<sequence length="149" mass="17194">CVKGGIMLPEEIKHLEFIQNVITRMNANSFQIKGWCIVIVSALLAIYASTKNNYFFLAAVFPTIIFWFLDAYYLNQERKFRGLYNDVAGVTDEPKDIKLFAMRPDLYIGGKYSYLSSFFSITILKMYLAMIVTLVGFFSYFEFCFNKGA</sequence>
<reference evidence="2 3" key="1">
    <citation type="journal article" date="2023" name="bioRxiv">
        <title>An intranuclear bacterial parasite of deep-sea mussels expresses apoptosis inhibitors acquired from its host.</title>
        <authorList>
            <person name="Gonzalez Porras M.A."/>
            <person name="Assie A."/>
            <person name="Tietjen M."/>
            <person name="Violette M."/>
            <person name="Kleiner M."/>
            <person name="Gruber-Vodicka H."/>
            <person name="Dubilier N."/>
            <person name="Leisch N."/>
        </authorList>
    </citation>
    <scope>NUCLEOTIDE SEQUENCE [LARGE SCALE GENOMIC DNA]</scope>
    <source>
        <strain evidence="2">IAP13</strain>
    </source>
</reference>
<feature type="transmembrane region" description="Helical" evidence="1">
    <location>
        <begin position="54"/>
        <end position="74"/>
    </location>
</feature>
<evidence type="ECO:0000313" key="3">
    <source>
        <dbReference type="Proteomes" id="UP001178148"/>
    </source>
</evidence>
<comment type="caution">
    <text evidence="2">The sequence shown here is derived from an EMBL/GenBank/DDBJ whole genome shotgun (WGS) entry which is preliminary data.</text>
</comment>
<organism evidence="2 3">
    <name type="scientific">Candidatus Endonucleibacter bathymodioli</name>
    <dbReference type="NCBI Taxonomy" id="539814"/>
    <lineage>
        <taxon>Bacteria</taxon>
        <taxon>Pseudomonadati</taxon>
        <taxon>Pseudomonadota</taxon>
        <taxon>Gammaproteobacteria</taxon>
        <taxon>Oceanospirillales</taxon>
        <taxon>Endozoicomonadaceae</taxon>
        <taxon>Candidatus Endonucleibacter</taxon>
    </lineage>
</organism>
<feature type="transmembrane region" description="Helical" evidence="1">
    <location>
        <begin position="32"/>
        <end position="48"/>
    </location>
</feature>
<gene>
    <name evidence="2" type="ORF">QS748_13540</name>
</gene>
<dbReference type="Proteomes" id="UP001178148">
    <property type="component" value="Unassembled WGS sequence"/>
</dbReference>
<proteinExistence type="predicted"/>
<keyword evidence="1" id="KW-1133">Transmembrane helix</keyword>
<keyword evidence="3" id="KW-1185">Reference proteome</keyword>
<keyword evidence="1" id="KW-0472">Membrane</keyword>
<dbReference type="EMBL" id="JASXSV010000032">
    <property type="protein sequence ID" value="MDP0590144.1"/>
    <property type="molecule type" value="Genomic_DNA"/>
</dbReference>
<name>A0AA90SUD7_9GAMM</name>
<dbReference type="AlphaFoldDB" id="A0AA90SUD7"/>
<accession>A0AA90SUD7</accession>